<dbReference type="AlphaFoldDB" id="A0A916QFM7"/>
<organism evidence="1 2">
    <name type="scientific">Lactobacillus corticis</name>
    <dbReference type="NCBI Taxonomy" id="2201249"/>
    <lineage>
        <taxon>Bacteria</taxon>
        <taxon>Bacillati</taxon>
        <taxon>Bacillota</taxon>
        <taxon>Bacilli</taxon>
        <taxon>Lactobacillales</taxon>
        <taxon>Lactobacillaceae</taxon>
        <taxon>Lactobacillus</taxon>
    </lineage>
</organism>
<evidence type="ECO:0000313" key="1">
    <source>
        <dbReference type="EMBL" id="GFZ26419.1"/>
    </source>
</evidence>
<dbReference type="Proteomes" id="UP000677218">
    <property type="component" value="Unassembled WGS sequence"/>
</dbReference>
<proteinExistence type="predicted"/>
<gene>
    <name evidence="1" type="ORF">LCB40_02990</name>
</gene>
<sequence>MNPDFGLILHFDSKQNPDDLVKLARNIGARAVSFDQVTPEVEAALDKYTIKLADQSGVDLPEDPVDLMVKNRLAGKATCFNIPTANGQIEQTTKAKLEQINEWIHLFGHAFNESTNSELTVDGDGYIMENRHMAYQKYVYLHTPFPKSIVVKGLDQAPNRVELIDQRVELDFKFDQDLTIELPEIATPFAWIIVRIQAHREEDDWEETKF</sequence>
<comment type="caution">
    <text evidence="1">The sequence shown here is derived from an EMBL/GenBank/DDBJ whole genome shotgun (WGS) entry which is preliminary data.</text>
</comment>
<dbReference type="RefSeq" id="WP_212780127.1">
    <property type="nucleotide sequence ID" value="NZ_BMAY01000002.1"/>
</dbReference>
<reference evidence="1" key="1">
    <citation type="submission" date="2020-08" db="EMBL/GenBank/DDBJ databases">
        <title>Taxonomic study for Lactobacillus species isolated from hardwood bark.</title>
        <authorList>
            <person name="Tohno M."/>
            <person name="Tanizawa Y."/>
        </authorList>
    </citation>
    <scope>NUCLEOTIDE SEQUENCE</scope>
    <source>
        <strain evidence="1">B40</strain>
    </source>
</reference>
<accession>A0A916QFM7</accession>
<protein>
    <submittedName>
        <fullName evidence="1">Uncharacterized protein</fullName>
    </submittedName>
</protein>
<dbReference type="EMBL" id="BMAY01000002">
    <property type="protein sequence ID" value="GFZ26419.1"/>
    <property type="molecule type" value="Genomic_DNA"/>
</dbReference>
<name>A0A916QFM7_9LACO</name>
<keyword evidence="2" id="KW-1185">Reference proteome</keyword>
<evidence type="ECO:0000313" key="2">
    <source>
        <dbReference type="Proteomes" id="UP000677218"/>
    </source>
</evidence>